<organism evidence="4 5">
    <name type="scientific">Effrenium voratum</name>
    <dbReference type="NCBI Taxonomy" id="2562239"/>
    <lineage>
        <taxon>Eukaryota</taxon>
        <taxon>Sar</taxon>
        <taxon>Alveolata</taxon>
        <taxon>Dinophyceae</taxon>
        <taxon>Suessiales</taxon>
        <taxon>Symbiodiniaceae</taxon>
        <taxon>Effrenium</taxon>
    </lineage>
</organism>
<feature type="non-terminal residue" evidence="4">
    <location>
        <position position="171"/>
    </location>
</feature>
<dbReference type="Gene3D" id="3.30.9.30">
    <property type="match status" value="1"/>
</dbReference>
<dbReference type="InterPro" id="IPR002938">
    <property type="entry name" value="FAD-bd"/>
</dbReference>
<dbReference type="Gene3D" id="3.50.50.60">
    <property type="entry name" value="FAD/NAD(P)-binding domain"/>
    <property type="match status" value="1"/>
</dbReference>
<evidence type="ECO:0000313" key="5">
    <source>
        <dbReference type="Proteomes" id="UP001178507"/>
    </source>
</evidence>
<reference evidence="4" key="1">
    <citation type="submission" date="2023-08" db="EMBL/GenBank/DDBJ databases">
        <authorList>
            <person name="Chen Y."/>
            <person name="Shah S."/>
            <person name="Dougan E. K."/>
            <person name="Thang M."/>
            <person name="Chan C."/>
        </authorList>
    </citation>
    <scope>NUCLEOTIDE SEQUENCE</scope>
</reference>
<dbReference type="SUPFAM" id="SSF51905">
    <property type="entry name" value="FAD/NAD(P)-binding domain"/>
    <property type="match status" value="1"/>
</dbReference>
<keyword evidence="5" id="KW-1185">Reference proteome</keyword>
<name>A0AA36MQK1_9DINO</name>
<evidence type="ECO:0000313" key="4">
    <source>
        <dbReference type="EMBL" id="CAJ1376393.1"/>
    </source>
</evidence>
<protein>
    <recommendedName>
        <fullName evidence="3">FAD-binding domain-containing protein</fullName>
    </recommendedName>
</protein>
<keyword evidence="1" id="KW-0560">Oxidoreductase</keyword>
<evidence type="ECO:0000259" key="3">
    <source>
        <dbReference type="Pfam" id="PF01494"/>
    </source>
</evidence>
<dbReference type="GO" id="GO:0071949">
    <property type="term" value="F:FAD binding"/>
    <property type="evidence" value="ECO:0007669"/>
    <property type="project" value="InterPro"/>
</dbReference>
<dbReference type="Pfam" id="PF01494">
    <property type="entry name" value="FAD_binding_3"/>
    <property type="match status" value="1"/>
</dbReference>
<dbReference type="PANTHER" id="PTHR13789">
    <property type="entry name" value="MONOOXYGENASE"/>
    <property type="match status" value="1"/>
</dbReference>
<evidence type="ECO:0000256" key="1">
    <source>
        <dbReference type="ARBA" id="ARBA00023002"/>
    </source>
</evidence>
<evidence type="ECO:0000256" key="2">
    <source>
        <dbReference type="ARBA" id="ARBA00023033"/>
    </source>
</evidence>
<dbReference type="InterPro" id="IPR050493">
    <property type="entry name" value="FAD-dep_Monooxygenase_BioMet"/>
</dbReference>
<dbReference type="AlphaFoldDB" id="A0AA36MQK1"/>
<dbReference type="Proteomes" id="UP001178507">
    <property type="component" value="Unassembled WGS sequence"/>
</dbReference>
<keyword evidence="2" id="KW-0503">Monooxygenase</keyword>
<dbReference type="PANTHER" id="PTHR13789:SF268">
    <property type="entry name" value="5-METHYLPHENAZINE-1-CARBOXYLATE 1-MONOOXYGENASE"/>
    <property type="match status" value="1"/>
</dbReference>
<dbReference type="GO" id="GO:0004497">
    <property type="term" value="F:monooxygenase activity"/>
    <property type="evidence" value="ECO:0007669"/>
    <property type="project" value="UniProtKB-KW"/>
</dbReference>
<dbReference type="InterPro" id="IPR036188">
    <property type="entry name" value="FAD/NAD-bd_sf"/>
</dbReference>
<dbReference type="EMBL" id="CAUJNA010000390">
    <property type="protein sequence ID" value="CAJ1376393.1"/>
    <property type="molecule type" value="Genomic_DNA"/>
</dbReference>
<proteinExistence type="predicted"/>
<gene>
    <name evidence="4" type="ORF">EVOR1521_LOCUS5469</name>
</gene>
<sequence length="171" mass="18492">LHRAGADVTVYEAAPELKELGAGINIQAVAVGVLLDLGIPLEKFHGEEGDCILTGAVEYLTPEGFFIASEAVGLKAGAPHPQLSAHRAKFHNVLVTECRRLLGEERLVLSSRFLQLERAEDGQVVLHFENSTTKEKLPPVRCDFVVGADGLKSRVRGQLLGDGAPRKMFGR</sequence>
<feature type="domain" description="FAD-binding" evidence="3">
    <location>
        <begin position="1"/>
        <end position="159"/>
    </location>
</feature>
<comment type="caution">
    <text evidence="4">The sequence shown here is derived from an EMBL/GenBank/DDBJ whole genome shotgun (WGS) entry which is preliminary data.</text>
</comment>
<accession>A0AA36MQK1</accession>